<protein>
    <submittedName>
        <fullName evidence="5">Recombination factor protein RarA</fullName>
    </submittedName>
</protein>
<dbReference type="GO" id="GO:0017116">
    <property type="term" value="F:single-stranded DNA helicase activity"/>
    <property type="evidence" value="ECO:0007669"/>
    <property type="project" value="TreeGrafter"/>
</dbReference>
<dbReference type="GO" id="GO:0008047">
    <property type="term" value="F:enzyme activator activity"/>
    <property type="evidence" value="ECO:0007669"/>
    <property type="project" value="TreeGrafter"/>
</dbReference>
<dbReference type="EMBL" id="PHND01000001">
    <property type="protein sequence ID" value="PPE04482.1"/>
    <property type="molecule type" value="Genomic_DNA"/>
</dbReference>
<evidence type="ECO:0000256" key="2">
    <source>
        <dbReference type="ARBA" id="ARBA00022741"/>
    </source>
</evidence>
<keyword evidence="3" id="KW-0067">ATP-binding</keyword>
<dbReference type="PANTHER" id="PTHR13779:SF7">
    <property type="entry name" value="ATPASE WRNIP1"/>
    <property type="match status" value="1"/>
</dbReference>
<comment type="caution">
    <text evidence="5">The sequence shown here is derived from an EMBL/GenBank/DDBJ whole genome shotgun (WGS) entry which is preliminary data.</text>
</comment>
<keyword evidence="6" id="KW-1185">Reference proteome</keyword>
<gene>
    <name evidence="5" type="ORF">EELLY_v1c01610</name>
</gene>
<dbReference type="GO" id="GO:0005524">
    <property type="term" value="F:ATP binding"/>
    <property type="evidence" value="ECO:0007669"/>
    <property type="project" value="UniProtKB-KW"/>
</dbReference>
<dbReference type="SUPFAM" id="SSF48019">
    <property type="entry name" value="post-AAA+ oligomerization domain-like"/>
    <property type="match status" value="1"/>
</dbReference>
<dbReference type="Gene3D" id="1.10.8.60">
    <property type="match status" value="1"/>
</dbReference>
<feature type="domain" description="AAA+ ATPase" evidence="4">
    <location>
        <begin position="38"/>
        <end position="151"/>
    </location>
</feature>
<accession>A0A8E2QVK1</accession>
<keyword evidence="2" id="KW-0547">Nucleotide-binding</keyword>
<evidence type="ECO:0000256" key="3">
    <source>
        <dbReference type="ARBA" id="ARBA00022840"/>
    </source>
</evidence>
<comment type="similarity">
    <text evidence="1">Belongs to the AAA ATPase family. RarA/MGS1/WRNIP1 subfamily.</text>
</comment>
<evidence type="ECO:0000313" key="6">
    <source>
        <dbReference type="Proteomes" id="UP000239010"/>
    </source>
</evidence>
<dbReference type="Pfam" id="PF00004">
    <property type="entry name" value="AAA"/>
    <property type="match status" value="1"/>
</dbReference>
<dbReference type="SMART" id="SM00382">
    <property type="entry name" value="AAA"/>
    <property type="match status" value="1"/>
</dbReference>
<dbReference type="InterPro" id="IPR027417">
    <property type="entry name" value="P-loop_NTPase"/>
</dbReference>
<dbReference type="GO" id="GO:0016887">
    <property type="term" value="F:ATP hydrolysis activity"/>
    <property type="evidence" value="ECO:0007669"/>
    <property type="project" value="InterPro"/>
</dbReference>
<dbReference type="InterPro" id="IPR021886">
    <property type="entry name" value="MgsA_C"/>
</dbReference>
<dbReference type="GO" id="GO:0003677">
    <property type="term" value="F:DNA binding"/>
    <property type="evidence" value="ECO:0007669"/>
    <property type="project" value="InterPro"/>
</dbReference>
<dbReference type="InterPro" id="IPR032423">
    <property type="entry name" value="AAA_assoc_2"/>
</dbReference>
<dbReference type="GO" id="GO:0006261">
    <property type="term" value="P:DNA-templated DNA replication"/>
    <property type="evidence" value="ECO:0007669"/>
    <property type="project" value="TreeGrafter"/>
</dbReference>
<dbReference type="Pfam" id="PF16193">
    <property type="entry name" value="AAA_assoc_2"/>
    <property type="match status" value="1"/>
</dbReference>
<name>A0A8E2QVK1_9MOLU</name>
<dbReference type="Gene3D" id="1.20.272.10">
    <property type="match status" value="1"/>
</dbReference>
<dbReference type="RefSeq" id="WP_104205631.1">
    <property type="nucleotide sequence ID" value="NZ_PHND01000001.1"/>
</dbReference>
<dbReference type="PANTHER" id="PTHR13779">
    <property type="entry name" value="WERNER HELICASE-INTERACTING PROTEIN 1 FAMILY MEMBER"/>
    <property type="match status" value="1"/>
</dbReference>
<dbReference type="InterPro" id="IPR051314">
    <property type="entry name" value="AAA_ATPase_RarA/MGS1/WRNIP1"/>
</dbReference>
<dbReference type="InterPro" id="IPR003959">
    <property type="entry name" value="ATPase_AAA_core"/>
</dbReference>
<dbReference type="InterPro" id="IPR008921">
    <property type="entry name" value="DNA_pol3_clamp-load_cplx_C"/>
</dbReference>
<dbReference type="Pfam" id="PF12002">
    <property type="entry name" value="MgsA_C"/>
    <property type="match status" value="1"/>
</dbReference>
<proteinExistence type="inferred from homology"/>
<dbReference type="CDD" id="cd18139">
    <property type="entry name" value="HLD_clamp_RarA"/>
    <property type="match status" value="1"/>
</dbReference>
<dbReference type="Proteomes" id="UP000239010">
    <property type="component" value="Unassembled WGS sequence"/>
</dbReference>
<dbReference type="Gene3D" id="1.10.3710.10">
    <property type="entry name" value="DNA polymerase III clamp loader subunits, C-terminal domain"/>
    <property type="match status" value="1"/>
</dbReference>
<dbReference type="GO" id="GO:0000731">
    <property type="term" value="P:DNA synthesis involved in DNA repair"/>
    <property type="evidence" value="ECO:0007669"/>
    <property type="project" value="TreeGrafter"/>
</dbReference>
<dbReference type="AlphaFoldDB" id="A0A8E2QVK1"/>
<dbReference type="CDD" id="cd00009">
    <property type="entry name" value="AAA"/>
    <property type="match status" value="1"/>
</dbReference>
<dbReference type="Gene3D" id="3.40.50.300">
    <property type="entry name" value="P-loop containing nucleotide triphosphate hydrolases"/>
    <property type="match status" value="1"/>
</dbReference>
<evidence type="ECO:0000256" key="1">
    <source>
        <dbReference type="ARBA" id="ARBA00008959"/>
    </source>
</evidence>
<evidence type="ECO:0000313" key="5">
    <source>
        <dbReference type="EMBL" id="PPE04482.1"/>
    </source>
</evidence>
<dbReference type="SUPFAM" id="SSF52540">
    <property type="entry name" value="P-loop containing nucleoside triphosphate hydrolases"/>
    <property type="match status" value="1"/>
</dbReference>
<dbReference type="InterPro" id="IPR003593">
    <property type="entry name" value="AAA+_ATPase"/>
</dbReference>
<sequence>MPTPLAYLLRPKTTKDIIGQTHLLAKDGLVERMIKNDFTSSLIFYGPSGTGKTSFAIALCNDLKIEFDTFNASFEKKEKLTSILNKALSSKRFVLIIDEIHRLNKDKQDILLSYMENGNIILYSTTTENPYFVINPALRSRANILELKRVDPFESFEYIKKLINSNKLNILLDDESLKYLCEINNGDIRSLINNLEILINLYAEEKITLDLITSIFVNAKNPSTAAGDDFHDLKSAFHKSIRGSDVDASLHYFSRLISIGDIETLMRRMVVMAYEDIGLANPSLPPRVYTACEAFRTLGMPEGIIPLGLVVIEMALSQKSNSAVNATHQAFEDVQKGMVYDIPDYLKDAHYKSAIKLNRGVGYKYPHNYKKAYVEQQYLPNKIKNMKYYIAKQDANYEKRVWEIYKTFTNKTD</sequence>
<organism evidence="5 6">
    <name type="scientific">Entomoplasma ellychniae</name>
    <dbReference type="NCBI Taxonomy" id="2114"/>
    <lineage>
        <taxon>Bacteria</taxon>
        <taxon>Bacillati</taxon>
        <taxon>Mycoplasmatota</taxon>
        <taxon>Mollicutes</taxon>
        <taxon>Entomoplasmatales</taxon>
        <taxon>Entomoplasmataceae</taxon>
        <taxon>Entomoplasma</taxon>
    </lineage>
</organism>
<reference evidence="5 6" key="1">
    <citation type="submission" date="2017-11" db="EMBL/GenBank/DDBJ databases">
        <title>Genome sequence of Entomoplasma ellychniae ELCN-1 (ATCC 43707).</title>
        <authorList>
            <person name="Lo W.-S."/>
            <person name="Gasparich G.E."/>
            <person name="Kuo C.-H."/>
        </authorList>
    </citation>
    <scope>NUCLEOTIDE SEQUENCE [LARGE SCALE GENOMIC DNA]</scope>
    <source>
        <strain evidence="5 6">ELCN-1</strain>
    </source>
</reference>
<evidence type="ECO:0000259" key="4">
    <source>
        <dbReference type="SMART" id="SM00382"/>
    </source>
</evidence>